<evidence type="ECO:0000256" key="4">
    <source>
        <dbReference type="ARBA" id="ARBA00023136"/>
    </source>
</evidence>
<evidence type="ECO:0000256" key="5">
    <source>
        <dbReference type="ARBA" id="ARBA00038359"/>
    </source>
</evidence>
<dbReference type="InterPro" id="IPR049326">
    <property type="entry name" value="Rhodopsin_dom_fungi"/>
</dbReference>
<protein>
    <recommendedName>
        <fullName evidence="7">Rhodopsin domain-containing protein</fullName>
    </recommendedName>
</protein>
<dbReference type="Pfam" id="PF20684">
    <property type="entry name" value="Fung_rhodopsin"/>
    <property type="match status" value="1"/>
</dbReference>
<evidence type="ECO:0000256" key="2">
    <source>
        <dbReference type="ARBA" id="ARBA00022692"/>
    </source>
</evidence>
<dbReference type="GO" id="GO:0016020">
    <property type="term" value="C:membrane"/>
    <property type="evidence" value="ECO:0007669"/>
    <property type="project" value="UniProtKB-SubCell"/>
</dbReference>
<feature type="transmembrane region" description="Helical" evidence="6">
    <location>
        <begin position="143"/>
        <end position="168"/>
    </location>
</feature>
<dbReference type="OrthoDB" id="444631at2759"/>
<reference evidence="8" key="1">
    <citation type="journal article" date="2020" name="Stud. Mycol.">
        <title>101 Dothideomycetes genomes: a test case for predicting lifestyles and emergence of pathogens.</title>
        <authorList>
            <person name="Haridas S."/>
            <person name="Albert R."/>
            <person name="Binder M."/>
            <person name="Bloem J."/>
            <person name="Labutti K."/>
            <person name="Salamov A."/>
            <person name="Andreopoulos B."/>
            <person name="Baker S."/>
            <person name="Barry K."/>
            <person name="Bills G."/>
            <person name="Bluhm B."/>
            <person name="Cannon C."/>
            <person name="Castanera R."/>
            <person name="Culley D."/>
            <person name="Daum C."/>
            <person name="Ezra D."/>
            <person name="Gonzalez J."/>
            <person name="Henrissat B."/>
            <person name="Kuo A."/>
            <person name="Liang C."/>
            <person name="Lipzen A."/>
            <person name="Lutzoni F."/>
            <person name="Magnuson J."/>
            <person name="Mondo S."/>
            <person name="Nolan M."/>
            <person name="Ohm R."/>
            <person name="Pangilinan J."/>
            <person name="Park H.-J."/>
            <person name="Ramirez L."/>
            <person name="Alfaro M."/>
            <person name="Sun H."/>
            <person name="Tritt A."/>
            <person name="Yoshinaga Y."/>
            <person name="Zwiers L.-H."/>
            <person name="Turgeon B."/>
            <person name="Goodwin S."/>
            <person name="Spatafora J."/>
            <person name="Crous P."/>
            <person name="Grigoriev I."/>
        </authorList>
    </citation>
    <scope>NUCLEOTIDE SEQUENCE</scope>
    <source>
        <strain evidence="8">CBS 473.64</strain>
    </source>
</reference>
<dbReference type="PANTHER" id="PTHR33048:SF47">
    <property type="entry name" value="INTEGRAL MEMBRANE PROTEIN-RELATED"/>
    <property type="match status" value="1"/>
</dbReference>
<dbReference type="InterPro" id="IPR052337">
    <property type="entry name" value="SAT4-like"/>
</dbReference>
<dbReference type="Proteomes" id="UP000799753">
    <property type="component" value="Unassembled WGS sequence"/>
</dbReference>
<organism evidence="8 9">
    <name type="scientific">Massarina eburnea CBS 473.64</name>
    <dbReference type="NCBI Taxonomy" id="1395130"/>
    <lineage>
        <taxon>Eukaryota</taxon>
        <taxon>Fungi</taxon>
        <taxon>Dikarya</taxon>
        <taxon>Ascomycota</taxon>
        <taxon>Pezizomycotina</taxon>
        <taxon>Dothideomycetes</taxon>
        <taxon>Pleosporomycetidae</taxon>
        <taxon>Pleosporales</taxon>
        <taxon>Massarineae</taxon>
        <taxon>Massarinaceae</taxon>
        <taxon>Massarina</taxon>
    </lineage>
</organism>
<evidence type="ECO:0000259" key="7">
    <source>
        <dbReference type="Pfam" id="PF20684"/>
    </source>
</evidence>
<dbReference type="PANTHER" id="PTHR33048">
    <property type="entry name" value="PTH11-LIKE INTEGRAL MEMBRANE PROTEIN (AFU_ORTHOLOGUE AFUA_5G11245)"/>
    <property type="match status" value="1"/>
</dbReference>
<accession>A0A6A6RIN3</accession>
<comment type="subcellular location">
    <subcellularLocation>
        <location evidence="1">Membrane</location>
        <topology evidence="1">Multi-pass membrane protein</topology>
    </subcellularLocation>
</comment>
<name>A0A6A6RIN3_9PLEO</name>
<keyword evidence="9" id="KW-1185">Reference proteome</keyword>
<feature type="transmembrane region" description="Helical" evidence="6">
    <location>
        <begin position="56"/>
        <end position="76"/>
    </location>
</feature>
<evidence type="ECO:0000256" key="6">
    <source>
        <dbReference type="SAM" id="Phobius"/>
    </source>
</evidence>
<evidence type="ECO:0000313" key="8">
    <source>
        <dbReference type="EMBL" id="KAF2634281.1"/>
    </source>
</evidence>
<comment type="similarity">
    <text evidence="5">Belongs to the SAT4 family.</text>
</comment>
<evidence type="ECO:0000256" key="3">
    <source>
        <dbReference type="ARBA" id="ARBA00022989"/>
    </source>
</evidence>
<evidence type="ECO:0000256" key="1">
    <source>
        <dbReference type="ARBA" id="ARBA00004141"/>
    </source>
</evidence>
<feature type="domain" description="Rhodopsin" evidence="7">
    <location>
        <begin position="41"/>
        <end position="299"/>
    </location>
</feature>
<proteinExistence type="inferred from homology"/>
<keyword evidence="4 6" id="KW-0472">Membrane</keyword>
<sequence>MSSSSSFYIHAGLAPPLVKHDTLMGVVWGGVILGTFALGFRYYVRIHHFRRLLPDDYVAGLAWLLLLAQAIVFQIFTPIIYEVTEIGAGIRPLNLNSIGDLVLKHMQGATTVQVLYHTELWSVKMSFLVFFYRLGGHVRGYRIAWWGVVAFTVATGCVCIGTVEWACFKDALKSSASMLFHSEHCTGDKAGRQQEIVMKVQCALNVSTDALIMMLPISFLWKSGISLRRRLALTGVFSLAVITMVFSIIRVTVFTDTNLNNRQSSVTRFELTRLFLWQAIETSVALQVPCLASFRTLFATKERTRIAEEALVRNKGEEDKAKSQYKIKVLQAKAKFLQESLFDTTKSAHAERSLDIESQGDNNKSKGGIVISNDDRRIEVNMKSDLCWELPLVNGSALDLSL</sequence>
<keyword evidence="3 6" id="KW-1133">Transmembrane helix</keyword>
<dbReference type="AlphaFoldDB" id="A0A6A6RIN3"/>
<gene>
    <name evidence="8" type="ORF">P280DRAFT_524244</name>
</gene>
<dbReference type="EMBL" id="MU006842">
    <property type="protein sequence ID" value="KAF2634281.1"/>
    <property type="molecule type" value="Genomic_DNA"/>
</dbReference>
<feature type="transmembrane region" description="Helical" evidence="6">
    <location>
        <begin position="231"/>
        <end position="254"/>
    </location>
</feature>
<evidence type="ECO:0000313" key="9">
    <source>
        <dbReference type="Proteomes" id="UP000799753"/>
    </source>
</evidence>
<keyword evidence="2 6" id="KW-0812">Transmembrane</keyword>
<feature type="transmembrane region" description="Helical" evidence="6">
    <location>
        <begin position="23"/>
        <end position="44"/>
    </location>
</feature>